<evidence type="ECO:0000313" key="2">
    <source>
        <dbReference type="EMBL" id="CUS07957.1"/>
    </source>
</evidence>
<sequence>MNLHPPLAVTILGENMSEPRFARWRRIDLEEVVQTILLPVDDTTVEPDTEQHSQGVELGRVPGWRCFDSSKLRGSGGRIEWESLDIVHLPPPHNQRRQWISAAQIAPQRALSTSQKSHLCRPLCCPPVGKNKTVPLLSWITDPPPTLPPTHRLGGLVQVILPASPAPNALHKQSHTHQPNPRNHKNKPLHCAAKSLKALLASSRRKNTTITSLLISTTATATLQKIAVKFDKLTSPTPINPHRYLASDRIQEVAIGEYLASLRSEFSRSPQTPSTLFSIEREHTAKINDPLDAGTAGVDRVLLSPSGGAVGPACAVGVRGGGLVLCGAGCQGAVETRVLETVLDAVRRGAKGIE</sequence>
<protein>
    <submittedName>
        <fullName evidence="2">Uncharacterized protein</fullName>
    </submittedName>
</protein>
<dbReference type="AlphaFoldDB" id="A0A292PN89"/>
<organism evidence="2 3">
    <name type="scientific">Tuber aestivum</name>
    <name type="common">summer truffle</name>
    <dbReference type="NCBI Taxonomy" id="59557"/>
    <lineage>
        <taxon>Eukaryota</taxon>
        <taxon>Fungi</taxon>
        <taxon>Dikarya</taxon>
        <taxon>Ascomycota</taxon>
        <taxon>Pezizomycotina</taxon>
        <taxon>Pezizomycetes</taxon>
        <taxon>Pezizales</taxon>
        <taxon>Tuberaceae</taxon>
        <taxon>Tuber</taxon>
    </lineage>
</organism>
<gene>
    <name evidence="2" type="ORF">GSTUAT00007976001</name>
</gene>
<evidence type="ECO:0000256" key="1">
    <source>
        <dbReference type="SAM" id="MobiDB-lite"/>
    </source>
</evidence>
<keyword evidence="3" id="KW-1185">Reference proteome</keyword>
<evidence type="ECO:0000313" key="3">
    <source>
        <dbReference type="Proteomes" id="UP001412239"/>
    </source>
</evidence>
<reference evidence="2" key="1">
    <citation type="submission" date="2015-10" db="EMBL/GenBank/DDBJ databases">
        <authorList>
            <person name="Regsiter A."/>
            <person name="william w."/>
        </authorList>
    </citation>
    <scope>NUCLEOTIDE SEQUENCE</scope>
    <source>
        <strain evidence="2">Montdore</strain>
    </source>
</reference>
<name>A0A292PN89_9PEZI</name>
<dbReference type="Proteomes" id="UP001412239">
    <property type="component" value="Unassembled WGS sequence"/>
</dbReference>
<dbReference type="EMBL" id="LN891158">
    <property type="protein sequence ID" value="CUS07957.1"/>
    <property type="molecule type" value="Genomic_DNA"/>
</dbReference>
<accession>A0A292PN89</accession>
<proteinExistence type="predicted"/>
<feature type="region of interest" description="Disordered" evidence="1">
    <location>
        <begin position="168"/>
        <end position="187"/>
    </location>
</feature>